<keyword evidence="3" id="KW-1185">Reference proteome</keyword>
<dbReference type="CDD" id="cd14740">
    <property type="entry name" value="PAAR_4"/>
    <property type="match status" value="1"/>
</dbReference>
<comment type="caution">
    <text evidence="2">The sequence shown here is derived from an EMBL/GenBank/DDBJ whole genome shotgun (WGS) entry which is preliminary data.</text>
</comment>
<reference evidence="2 3" key="1">
    <citation type="submission" date="2019-11" db="EMBL/GenBank/DDBJ databases">
        <title>Paenibacillus monticola sp. nov., a novel PGPR strain isolated from mountain sample in China.</title>
        <authorList>
            <person name="Zhao Q."/>
            <person name="Li H.-P."/>
            <person name="Zhang J.-L."/>
        </authorList>
    </citation>
    <scope>NUCLEOTIDE SEQUENCE [LARGE SCALE GENOMIC DNA]</scope>
    <source>
        <strain evidence="2 3">LC-T2</strain>
    </source>
</reference>
<evidence type="ECO:0000256" key="1">
    <source>
        <dbReference type="SAM" id="MobiDB-lite"/>
    </source>
</evidence>
<accession>A0A7X2HBT8</accession>
<evidence type="ECO:0000313" key="2">
    <source>
        <dbReference type="EMBL" id="MRN57162.1"/>
    </source>
</evidence>
<evidence type="ECO:0000313" key="3">
    <source>
        <dbReference type="Proteomes" id="UP000463051"/>
    </source>
</evidence>
<gene>
    <name evidence="2" type="ORF">GJB61_29935</name>
</gene>
<dbReference type="Gene3D" id="2.60.200.60">
    <property type="match status" value="1"/>
</dbReference>
<dbReference type="AlphaFoldDB" id="A0A7X2HBT8"/>
<dbReference type="Proteomes" id="UP000463051">
    <property type="component" value="Unassembled WGS sequence"/>
</dbReference>
<proteinExistence type="predicted"/>
<feature type="region of interest" description="Disordered" evidence="1">
    <location>
        <begin position="61"/>
        <end position="82"/>
    </location>
</feature>
<dbReference type="EMBL" id="WJXB01000021">
    <property type="protein sequence ID" value="MRN57162.1"/>
    <property type="molecule type" value="Genomic_DNA"/>
</dbReference>
<evidence type="ECO:0008006" key="4">
    <source>
        <dbReference type="Google" id="ProtNLM"/>
    </source>
</evidence>
<sequence>MGQPAAKKGDRILATDTHIVMIPAGSALVPTPLPHPFTGILDGALSANVKIMGQPAATVDSTATNTPAHVPQGGPFQKPPANQGKIIAGSATVKINGKMAARNSDPALTCNDPADLPAGKVVAAGTVLIGG</sequence>
<organism evidence="2 3">
    <name type="scientific">Paenibacillus monticola</name>
    <dbReference type="NCBI Taxonomy" id="2666075"/>
    <lineage>
        <taxon>Bacteria</taxon>
        <taxon>Bacillati</taxon>
        <taxon>Bacillota</taxon>
        <taxon>Bacilli</taxon>
        <taxon>Bacillales</taxon>
        <taxon>Paenibacillaceae</taxon>
        <taxon>Paenibacillus</taxon>
    </lineage>
</organism>
<protein>
    <recommendedName>
        <fullName evidence="4">PAAR domain-containing protein</fullName>
    </recommendedName>
</protein>
<dbReference type="InterPro" id="IPR008727">
    <property type="entry name" value="PAAR_motif"/>
</dbReference>
<dbReference type="Pfam" id="PF05488">
    <property type="entry name" value="PAAR_motif"/>
    <property type="match status" value="1"/>
</dbReference>
<name>A0A7X2HBT8_9BACL</name>